<organism evidence="2 3">
    <name type="scientific">Streptomonospora mangrovi</name>
    <dbReference type="NCBI Taxonomy" id="2883123"/>
    <lineage>
        <taxon>Bacteria</taxon>
        <taxon>Bacillati</taxon>
        <taxon>Actinomycetota</taxon>
        <taxon>Actinomycetes</taxon>
        <taxon>Streptosporangiales</taxon>
        <taxon>Nocardiopsidaceae</taxon>
        <taxon>Streptomonospora</taxon>
    </lineage>
</organism>
<feature type="region of interest" description="Disordered" evidence="1">
    <location>
        <begin position="221"/>
        <end position="292"/>
    </location>
</feature>
<dbReference type="AlphaFoldDB" id="A0A9X3NR19"/>
<feature type="compositionally biased region" description="Low complexity" evidence="1">
    <location>
        <begin position="226"/>
        <end position="243"/>
    </location>
</feature>
<reference evidence="2" key="1">
    <citation type="submission" date="2021-10" db="EMBL/GenBank/DDBJ databases">
        <title>Streptomonospora sp. nov., isolated from mangrove soil.</title>
        <authorList>
            <person name="Chen X."/>
            <person name="Ge X."/>
            <person name="Liu W."/>
        </authorList>
    </citation>
    <scope>NUCLEOTIDE SEQUENCE</scope>
    <source>
        <strain evidence="2">S1-112</strain>
    </source>
</reference>
<evidence type="ECO:0008006" key="4">
    <source>
        <dbReference type="Google" id="ProtNLM"/>
    </source>
</evidence>
<protein>
    <recommendedName>
        <fullName evidence="4">Guanylate cyclase domain-containing protein</fullName>
    </recommendedName>
</protein>
<comment type="caution">
    <text evidence="2">The sequence shown here is derived from an EMBL/GenBank/DDBJ whole genome shotgun (WGS) entry which is preliminary data.</text>
</comment>
<dbReference type="Proteomes" id="UP001140076">
    <property type="component" value="Unassembled WGS sequence"/>
</dbReference>
<dbReference type="EMBL" id="JAJAQC010000042">
    <property type="protein sequence ID" value="MDA0566823.1"/>
    <property type="molecule type" value="Genomic_DNA"/>
</dbReference>
<accession>A0A9X3NR19</accession>
<evidence type="ECO:0000313" key="2">
    <source>
        <dbReference type="EMBL" id="MDA0566823.1"/>
    </source>
</evidence>
<name>A0A9X3NR19_9ACTN</name>
<keyword evidence="3" id="KW-1185">Reference proteome</keyword>
<evidence type="ECO:0000256" key="1">
    <source>
        <dbReference type="SAM" id="MobiDB-lite"/>
    </source>
</evidence>
<sequence>MPTHPRPPRTSSPLPPYRAVLAVDIESYTGNSSYHQGFLSTTVESVLEEAFSRSGLEEVWQDRRFPQRAGDGYVVGFPTEHLPFMIHPMLAHLQQVLEDTQPHLAARQRDLRLRLRASIDVGPLPDSTHQGDPLDGIGRAMNDTHRLLDSPPVREELRQSDPDTTLLVAIVSGRVHEEAVRGGYVGLSPHLFRPVDVEMPEKRFRHEGYLHVPLPSRCGGAEARTAPAGDCAPAEDGGAPAAGSRHRPTEGARPRAEAGTTTNRIRDNYGQAVQGGTFSGGLHGDFRGRANG</sequence>
<proteinExistence type="predicted"/>
<evidence type="ECO:0000313" key="3">
    <source>
        <dbReference type="Proteomes" id="UP001140076"/>
    </source>
</evidence>
<gene>
    <name evidence="2" type="ORF">LG943_21265</name>
</gene>
<dbReference type="RefSeq" id="WP_270074076.1">
    <property type="nucleotide sequence ID" value="NZ_JAJAQC010000042.1"/>
</dbReference>
<feature type="compositionally biased region" description="Basic and acidic residues" evidence="1">
    <location>
        <begin position="247"/>
        <end position="256"/>
    </location>
</feature>